<dbReference type="SUPFAM" id="SSF52540">
    <property type="entry name" value="P-loop containing nucleoside triphosphate hydrolases"/>
    <property type="match status" value="1"/>
</dbReference>
<dbReference type="InterPro" id="IPR003593">
    <property type="entry name" value="AAA+_ATPase"/>
</dbReference>
<dbReference type="PANTHER" id="PTHR30121">
    <property type="entry name" value="UNCHARACTERIZED PROTEIN YJGR-RELATED"/>
    <property type="match status" value="1"/>
</dbReference>
<organism evidence="2 3">
    <name type="scientific">Azospirillum argentinense</name>
    <dbReference type="NCBI Taxonomy" id="2970906"/>
    <lineage>
        <taxon>Bacteria</taxon>
        <taxon>Pseudomonadati</taxon>
        <taxon>Pseudomonadota</taxon>
        <taxon>Alphaproteobacteria</taxon>
        <taxon>Rhodospirillales</taxon>
        <taxon>Azospirillaceae</taxon>
        <taxon>Azospirillum</taxon>
    </lineage>
</organism>
<dbReference type="PANTHER" id="PTHR30121:SF11">
    <property type="entry name" value="AAA+ ATPASE DOMAIN-CONTAINING PROTEIN"/>
    <property type="match status" value="1"/>
</dbReference>
<sequence length="432" mass="49300">MRIKFGTYKPEEGPEEVPVYWDSAKVMNSHFTVIGPSGSGKTTRLRRLMAGMALVNPKIRFVVLDPHGDMGVTGEDSFRFSTTSELGLNPLIVREDPDYGGVTRAIETFIKTISRTSRPLGSKQEHTLHNILLDLYAYLGFHADRPETWNYRFDDRHNPEMSKRHPTVKTLKWFMERKLTQVFLGTSSETVAALDDLSRKLRSMDRAIKKEIRGEETSVDVDKLKDKCRELFERFLEGMNDGQEVSALFRYGNKDVLQSCYERICNLERSGLFRADTYVFDPSAPIWRYDLSALSSDGQRMAVDFILDEIFSTARGEGQKPETEIFILLDETHKFITSEPDHIISVLAREARKFGLGLILSSQNLTDFPDEILAQMGTKFVLGVDPIFLDRAAKKLKVDTRRLERIQTHKSSIIAIKNKGDSGTRWLDMTLV</sequence>
<gene>
    <name evidence="2" type="ORF">FH063_002396</name>
</gene>
<dbReference type="Gene3D" id="3.40.50.300">
    <property type="entry name" value="P-loop containing nucleotide triphosphate hydrolases"/>
    <property type="match status" value="2"/>
</dbReference>
<dbReference type="Proteomes" id="UP000325333">
    <property type="component" value="Unassembled WGS sequence"/>
</dbReference>
<accession>A0A5B0KSN1</accession>
<feature type="domain" description="AAA+ ATPase" evidence="1">
    <location>
        <begin position="27"/>
        <end position="388"/>
    </location>
</feature>
<comment type="caution">
    <text evidence="2">The sequence shown here is derived from an EMBL/GenBank/DDBJ whole genome shotgun (WGS) entry which is preliminary data.</text>
</comment>
<evidence type="ECO:0000259" key="1">
    <source>
        <dbReference type="SMART" id="SM00382"/>
    </source>
</evidence>
<evidence type="ECO:0000313" key="3">
    <source>
        <dbReference type="Proteomes" id="UP000325333"/>
    </source>
</evidence>
<dbReference type="InterPro" id="IPR051162">
    <property type="entry name" value="T4SS_component"/>
</dbReference>
<name>A0A5B0KSN1_9PROT</name>
<dbReference type="SMART" id="SM00382">
    <property type="entry name" value="AAA"/>
    <property type="match status" value="1"/>
</dbReference>
<dbReference type="EMBL" id="VEWN01000013">
    <property type="protein sequence ID" value="KAA1053814.1"/>
    <property type="molecule type" value="Genomic_DNA"/>
</dbReference>
<evidence type="ECO:0000313" key="2">
    <source>
        <dbReference type="EMBL" id="KAA1053814.1"/>
    </source>
</evidence>
<dbReference type="Pfam" id="PF01935">
    <property type="entry name" value="DUF87"/>
    <property type="match status" value="1"/>
</dbReference>
<dbReference type="AlphaFoldDB" id="A0A5B0KSN1"/>
<protein>
    <recommendedName>
        <fullName evidence="1">AAA+ ATPase domain-containing protein</fullName>
    </recommendedName>
</protein>
<dbReference type="InterPro" id="IPR002789">
    <property type="entry name" value="HerA_central"/>
</dbReference>
<dbReference type="InterPro" id="IPR027417">
    <property type="entry name" value="P-loop_NTPase"/>
</dbReference>
<reference evidence="2 3" key="1">
    <citation type="submission" date="2019-07" db="EMBL/GenBank/DDBJ databases">
        <title>Genome sequencing of the stress-tolerant strain Azospirillum brasilense Az19.</title>
        <authorList>
            <person name="Maroniche G.A."/>
            <person name="Garcia J.E."/>
            <person name="Pagnussat L."/>
            <person name="Amenta M."/>
            <person name="Creus C.M."/>
        </authorList>
    </citation>
    <scope>NUCLEOTIDE SEQUENCE [LARGE SCALE GENOMIC DNA]</scope>
    <source>
        <strain evidence="2 3">Az19</strain>
    </source>
</reference>
<proteinExistence type="predicted"/>